<keyword evidence="1" id="KW-0472">Membrane</keyword>
<keyword evidence="1" id="KW-0812">Transmembrane</keyword>
<reference evidence="2" key="1">
    <citation type="journal article" date="2006" name="Nature">
        <title>Proteorhodopsin lateral gene transfer between marine planktonic Bacteria and Archaea.</title>
        <authorList>
            <person name="Frigaard N.U."/>
            <person name="Martinez A."/>
            <person name="Mincer T.J."/>
            <person name="DeLong E.F."/>
        </authorList>
    </citation>
    <scope>NUCLEOTIDE SEQUENCE</scope>
</reference>
<evidence type="ECO:0000256" key="1">
    <source>
        <dbReference type="SAM" id="Phobius"/>
    </source>
</evidence>
<feature type="transmembrane region" description="Helical" evidence="1">
    <location>
        <begin position="177"/>
        <end position="196"/>
    </location>
</feature>
<accession>Q2Q0C9</accession>
<name>Q2Q0C9_9ZZZZ</name>
<dbReference type="EMBL" id="DQ257435">
    <property type="protein sequence ID" value="ABB83001.1"/>
    <property type="molecule type" value="Genomic_DNA"/>
</dbReference>
<dbReference type="AlphaFoldDB" id="Q2Q0C9"/>
<feature type="transmembrane region" description="Helical" evidence="1">
    <location>
        <begin position="139"/>
        <end position="157"/>
    </location>
</feature>
<keyword evidence="1" id="KW-1133">Transmembrane helix</keyword>
<protein>
    <submittedName>
        <fullName evidence="2">Uncharacterized protein</fullName>
    </submittedName>
</protein>
<feature type="transmembrane region" description="Helical" evidence="1">
    <location>
        <begin position="43"/>
        <end position="64"/>
    </location>
</feature>
<organism evidence="2">
    <name type="scientific">uncultured organism HF10_3D09</name>
    <dbReference type="NCBI Taxonomy" id="357603"/>
    <lineage>
        <taxon>unclassified sequences</taxon>
        <taxon>environmental samples</taxon>
    </lineage>
</organism>
<sequence>MANRAPTEPPKSIIISEELSSIELNNSKANSSLEIPQTDSKEAIGIIGAGLILMLLATTVPTWLTTEATIDRFGDNEQEALIGFRHITLEDCEYGFCSESNRQSSAALYKSCYDRFMGASGGDEWYVDNICDTWRELKFAGNAATVSLLSALLMFIYPIIKYKKVDEILSNKQSHSLMFIASIMIPFSLVVWYMFIPGELKGGAIPGLGGWIATLSSTLSVVGAVKLHRSVDK</sequence>
<feature type="transmembrane region" description="Helical" evidence="1">
    <location>
        <begin position="208"/>
        <end position="227"/>
    </location>
</feature>
<proteinExistence type="predicted"/>
<evidence type="ECO:0000313" key="2">
    <source>
        <dbReference type="EMBL" id="ABB83001.1"/>
    </source>
</evidence>